<dbReference type="AlphaFoldDB" id="A0A426XIL8"/>
<evidence type="ECO:0000313" key="3">
    <source>
        <dbReference type="Proteomes" id="UP000287651"/>
    </source>
</evidence>
<evidence type="ECO:0000313" key="2">
    <source>
        <dbReference type="EMBL" id="RRT39348.1"/>
    </source>
</evidence>
<feature type="region of interest" description="Disordered" evidence="1">
    <location>
        <begin position="1"/>
        <end position="38"/>
    </location>
</feature>
<name>A0A426XIL8_ENSVE</name>
<dbReference type="Proteomes" id="UP000287651">
    <property type="component" value="Unassembled WGS sequence"/>
</dbReference>
<feature type="compositionally biased region" description="Gly residues" evidence="1">
    <location>
        <begin position="1"/>
        <end position="10"/>
    </location>
</feature>
<evidence type="ECO:0000256" key="1">
    <source>
        <dbReference type="SAM" id="MobiDB-lite"/>
    </source>
</evidence>
<reference evidence="2 3" key="1">
    <citation type="journal article" date="2014" name="Agronomy (Basel)">
        <title>A Draft Genome Sequence for Ensete ventricosum, the Drought-Tolerant Tree Against Hunger.</title>
        <authorList>
            <person name="Harrison J."/>
            <person name="Moore K.A."/>
            <person name="Paszkiewicz K."/>
            <person name="Jones T."/>
            <person name="Grant M."/>
            <person name="Ambacheew D."/>
            <person name="Muzemil S."/>
            <person name="Studholme D.J."/>
        </authorList>
    </citation>
    <scope>NUCLEOTIDE SEQUENCE [LARGE SCALE GENOMIC DNA]</scope>
</reference>
<proteinExistence type="predicted"/>
<gene>
    <name evidence="2" type="ORF">B296_00046142</name>
</gene>
<organism evidence="2 3">
    <name type="scientific">Ensete ventricosum</name>
    <name type="common">Abyssinian banana</name>
    <name type="synonym">Musa ensete</name>
    <dbReference type="NCBI Taxonomy" id="4639"/>
    <lineage>
        <taxon>Eukaryota</taxon>
        <taxon>Viridiplantae</taxon>
        <taxon>Streptophyta</taxon>
        <taxon>Embryophyta</taxon>
        <taxon>Tracheophyta</taxon>
        <taxon>Spermatophyta</taxon>
        <taxon>Magnoliopsida</taxon>
        <taxon>Liliopsida</taxon>
        <taxon>Zingiberales</taxon>
        <taxon>Musaceae</taxon>
        <taxon>Ensete</taxon>
    </lineage>
</organism>
<feature type="compositionally biased region" description="Basic residues" evidence="1">
    <location>
        <begin position="19"/>
        <end position="28"/>
    </location>
</feature>
<comment type="caution">
    <text evidence="2">The sequence shown here is derived from an EMBL/GenBank/DDBJ whole genome shotgun (WGS) entry which is preliminary data.</text>
</comment>
<accession>A0A426XIL8</accession>
<dbReference type="EMBL" id="AMZH03020264">
    <property type="protein sequence ID" value="RRT39348.1"/>
    <property type="molecule type" value="Genomic_DNA"/>
</dbReference>
<protein>
    <submittedName>
        <fullName evidence="2">Uncharacterized protein</fullName>
    </submittedName>
</protein>
<sequence>MDALGNGGGFWWWQFSPRDRKHRPRRRPNSSSSSSESIDLGERGWFLADFPLKQASIAASLTLTGDTVAQLRDRFVVHAHRPSDSDDKVSSRH</sequence>